<gene>
    <name evidence="1" type="ORF">EPI10_025246</name>
</gene>
<accession>A0A5B6W0A3</accession>
<sequence length="77" mass="8611">MVADALSHRAMSNLRALFARLSLFDNGSLLAELQWFTTDFGLNSDGVLCFRGRICVANDSDLKQSILREPLCYASQR</sequence>
<name>A0A5B6W0A3_9ROSI</name>
<reference evidence="2" key="1">
    <citation type="journal article" date="2019" name="Plant Biotechnol. J.">
        <title>Genome sequencing of the Australian wild diploid species Gossypium australe highlights disease resistance and delayed gland morphogenesis.</title>
        <authorList>
            <person name="Cai Y."/>
            <person name="Cai X."/>
            <person name="Wang Q."/>
            <person name="Wang P."/>
            <person name="Zhang Y."/>
            <person name="Cai C."/>
            <person name="Xu Y."/>
            <person name="Wang K."/>
            <person name="Zhou Z."/>
            <person name="Wang C."/>
            <person name="Geng S."/>
            <person name="Li B."/>
            <person name="Dong Q."/>
            <person name="Hou Y."/>
            <person name="Wang H."/>
            <person name="Ai P."/>
            <person name="Liu Z."/>
            <person name="Yi F."/>
            <person name="Sun M."/>
            <person name="An G."/>
            <person name="Cheng J."/>
            <person name="Zhang Y."/>
            <person name="Shi Q."/>
            <person name="Xie Y."/>
            <person name="Shi X."/>
            <person name="Chang Y."/>
            <person name="Huang F."/>
            <person name="Chen Y."/>
            <person name="Hong S."/>
            <person name="Mi L."/>
            <person name="Sun Q."/>
            <person name="Zhang L."/>
            <person name="Zhou B."/>
            <person name="Peng R."/>
            <person name="Zhang X."/>
            <person name="Liu F."/>
        </authorList>
    </citation>
    <scope>NUCLEOTIDE SEQUENCE [LARGE SCALE GENOMIC DNA]</scope>
    <source>
        <strain evidence="2">cv. PA1801</strain>
    </source>
</reference>
<evidence type="ECO:0000313" key="2">
    <source>
        <dbReference type="Proteomes" id="UP000325315"/>
    </source>
</evidence>
<proteinExistence type="predicted"/>
<evidence type="ECO:0000313" key="1">
    <source>
        <dbReference type="EMBL" id="KAA3475010.1"/>
    </source>
</evidence>
<dbReference type="EMBL" id="SMMG02000005">
    <property type="protein sequence ID" value="KAA3475010.1"/>
    <property type="molecule type" value="Genomic_DNA"/>
</dbReference>
<protein>
    <submittedName>
        <fullName evidence="1">Integrase</fullName>
    </submittedName>
</protein>
<dbReference type="AlphaFoldDB" id="A0A5B6W0A3"/>
<dbReference type="Proteomes" id="UP000325315">
    <property type="component" value="Unassembled WGS sequence"/>
</dbReference>
<dbReference type="OrthoDB" id="1736806at2759"/>
<comment type="caution">
    <text evidence="1">The sequence shown here is derived from an EMBL/GenBank/DDBJ whole genome shotgun (WGS) entry which is preliminary data.</text>
</comment>
<keyword evidence="2" id="KW-1185">Reference proteome</keyword>
<organism evidence="1 2">
    <name type="scientific">Gossypium australe</name>
    <dbReference type="NCBI Taxonomy" id="47621"/>
    <lineage>
        <taxon>Eukaryota</taxon>
        <taxon>Viridiplantae</taxon>
        <taxon>Streptophyta</taxon>
        <taxon>Embryophyta</taxon>
        <taxon>Tracheophyta</taxon>
        <taxon>Spermatophyta</taxon>
        <taxon>Magnoliopsida</taxon>
        <taxon>eudicotyledons</taxon>
        <taxon>Gunneridae</taxon>
        <taxon>Pentapetalae</taxon>
        <taxon>rosids</taxon>
        <taxon>malvids</taxon>
        <taxon>Malvales</taxon>
        <taxon>Malvaceae</taxon>
        <taxon>Malvoideae</taxon>
        <taxon>Gossypium</taxon>
    </lineage>
</organism>